<keyword evidence="4" id="KW-1185">Reference proteome</keyword>
<feature type="transmembrane region" description="Helical" evidence="1">
    <location>
        <begin position="165"/>
        <end position="188"/>
    </location>
</feature>
<dbReference type="Proteomes" id="UP001383192">
    <property type="component" value="Unassembled WGS sequence"/>
</dbReference>
<evidence type="ECO:0000313" key="3">
    <source>
        <dbReference type="EMBL" id="KAK7023637.1"/>
    </source>
</evidence>
<dbReference type="AlphaFoldDB" id="A0AAW0BD24"/>
<gene>
    <name evidence="3" type="ORF">VNI00_016599</name>
</gene>
<reference evidence="3 4" key="1">
    <citation type="submission" date="2024-01" db="EMBL/GenBank/DDBJ databases">
        <title>A draft genome for a cacao thread blight-causing isolate of Paramarasmius palmivorus.</title>
        <authorList>
            <person name="Baruah I.K."/>
            <person name="Bukari Y."/>
            <person name="Amoako-Attah I."/>
            <person name="Meinhardt L.W."/>
            <person name="Bailey B.A."/>
            <person name="Cohen S.P."/>
        </authorList>
    </citation>
    <scope>NUCLEOTIDE SEQUENCE [LARGE SCALE GENOMIC DNA]</scope>
    <source>
        <strain evidence="3 4">GH-12</strain>
    </source>
</reference>
<proteinExistence type="predicted"/>
<keyword evidence="1" id="KW-0812">Transmembrane</keyword>
<feature type="transmembrane region" description="Helical" evidence="1">
    <location>
        <begin position="194"/>
        <end position="215"/>
    </location>
</feature>
<sequence length="560" mass="64178">MEQESTRENSDGSRNLEEAWEKLIKETNKYDDDMVKNWKEDIDTLLVFAGLFSAVVTAFAIESYQWLLEDSTDTTNTLLLQISKQLANTTVVVDVPQPTFQPSSSSVRINALWFLSLVLSLTSGLFGLLCKQWLREHRRDTPTRSQAETLALRELRNASFQKRAISSFLAMPPILLEIALLLFLAGVLELLWTLHIVPFSVVAVAVGCSAGLYLVTTVLPPLTMFGLAVVPSYISDRFNDHIHAFHNICPYKSPQAWWLFWFCSKVVRHSSTAKSFFAKRNRTLIRMRDWSMFDLSLVRRASYTEDSPSTSWSYPVEINVYKLQALRSVITMFRDSPSMVTHIQTIVLSLPPALIMATALDFWSNTVWEEVTPSDVQYALVDDIGYFHAKCAGSGVYCYGAPDPPNMVLHSKPFVRLLYHQQYWLSLANNLDPTIAQELLSSIEEYMQLCELHPPSIRFLLPFPVAAKVWIHPNVEVRREGRRLIQIYEDTWRAHLGPEEEWDQRLAFIVTLARHKSPATATWFCRVNFGGRQLRPRAQLPSLRQRPDHRARVIRVPENC</sequence>
<name>A0AAW0BD24_9AGAR</name>
<evidence type="ECO:0000259" key="2">
    <source>
        <dbReference type="Pfam" id="PF20153"/>
    </source>
</evidence>
<accession>A0AAW0BD24</accession>
<keyword evidence="1" id="KW-0472">Membrane</keyword>
<feature type="transmembrane region" description="Helical" evidence="1">
    <location>
        <begin position="44"/>
        <end position="61"/>
    </location>
</feature>
<protein>
    <recommendedName>
        <fullName evidence="2">DUF6535 domain-containing protein</fullName>
    </recommendedName>
</protein>
<dbReference type="EMBL" id="JAYKXP010000133">
    <property type="protein sequence ID" value="KAK7023637.1"/>
    <property type="molecule type" value="Genomic_DNA"/>
</dbReference>
<evidence type="ECO:0000256" key="1">
    <source>
        <dbReference type="SAM" id="Phobius"/>
    </source>
</evidence>
<feature type="transmembrane region" description="Helical" evidence="1">
    <location>
        <begin position="111"/>
        <end position="130"/>
    </location>
</feature>
<dbReference type="InterPro" id="IPR045338">
    <property type="entry name" value="DUF6535"/>
</dbReference>
<organism evidence="3 4">
    <name type="scientific">Paramarasmius palmivorus</name>
    <dbReference type="NCBI Taxonomy" id="297713"/>
    <lineage>
        <taxon>Eukaryota</taxon>
        <taxon>Fungi</taxon>
        <taxon>Dikarya</taxon>
        <taxon>Basidiomycota</taxon>
        <taxon>Agaricomycotina</taxon>
        <taxon>Agaricomycetes</taxon>
        <taxon>Agaricomycetidae</taxon>
        <taxon>Agaricales</taxon>
        <taxon>Marasmiineae</taxon>
        <taxon>Marasmiaceae</taxon>
        <taxon>Paramarasmius</taxon>
    </lineage>
</organism>
<feature type="domain" description="DUF6535" evidence="2">
    <location>
        <begin position="20"/>
        <end position="193"/>
    </location>
</feature>
<keyword evidence="1" id="KW-1133">Transmembrane helix</keyword>
<comment type="caution">
    <text evidence="3">The sequence shown here is derived from an EMBL/GenBank/DDBJ whole genome shotgun (WGS) entry which is preliminary data.</text>
</comment>
<evidence type="ECO:0000313" key="4">
    <source>
        <dbReference type="Proteomes" id="UP001383192"/>
    </source>
</evidence>
<dbReference type="Pfam" id="PF20153">
    <property type="entry name" value="DUF6535"/>
    <property type="match status" value="1"/>
</dbReference>